<keyword evidence="9" id="KW-1185">Reference proteome</keyword>
<dbReference type="GO" id="GO:0006412">
    <property type="term" value="P:translation"/>
    <property type="evidence" value="ECO:0007669"/>
    <property type="project" value="UniProtKB-UniRule"/>
</dbReference>
<organism evidence="8 9">
    <name type="scientific">Pseudofulvimonas gallinarii</name>
    <dbReference type="NCBI Taxonomy" id="634155"/>
    <lineage>
        <taxon>Bacteria</taxon>
        <taxon>Pseudomonadati</taxon>
        <taxon>Pseudomonadota</taxon>
        <taxon>Gammaproteobacteria</taxon>
        <taxon>Lysobacterales</taxon>
        <taxon>Rhodanobacteraceae</taxon>
        <taxon>Pseudofulvimonas</taxon>
    </lineage>
</organism>
<dbReference type="GO" id="GO:1990904">
    <property type="term" value="C:ribonucleoprotein complex"/>
    <property type="evidence" value="ECO:0007669"/>
    <property type="project" value="UniProtKB-KW"/>
</dbReference>
<dbReference type="InterPro" id="IPR036164">
    <property type="entry name" value="bL21-like_sf"/>
</dbReference>
<comment type="subunit">
    <text evidence="6">Part of the 50S ribosomal subunit. Contacts protein L20.</text>
</comment>
<reference evidence="8 9" key="1">
    <citation type="submission" date="2019-03" db="EMBL/GenBank/DDBJ databases">
        <title>Genomic Encyclopedia of Type Strains, Phase IV (KMG-IV): sequencing the most valuable type-strain genomes for metagenomic binning, comparative biology and taxonomic classification.</title>
        <authorList>
            <person name="Goeker M."/>
        </authorList>
    </citation>
    <scope>NUCLEOTIDE SEQUENCE [LARGE SCALE GENOMIC DNA]</scope>
    <source>
        <strain evidence="8 9">DSM 21944</strain>
    </source>
</reference>
<dbReference type="GO" id="GO:0019843">
    <property type="term" value="F:rRNA binding"/>
    <property type="evidence" value="ECO:0007669"/>
    <property type="project" value="UniProtKB-UniRule"/>
</dbReference>
<evidence type="ECO:0000313" key="9">
    <source>
        <dbReference type="Proteomes" id="UP000294599"/>
    </source>
</evidence>
<evidence type="ECO:0000256" key="2">
    <source>
        <dbReference type="ARBA" id="ARBA00022730"/>
    </source>
</evidence>
<dbReference type="GO" id="GO:0003735">
    <property type="term" value="F:structural constituent of ribosome"/>
    <property type="evidence" value="ECO:0007669"/>
    <property type="project" value="InterPro"/>
</dbReference>
<dbReference type="PANTHER" id="PTHR21349">
    <property type="entry name" value="50S RIBOSOMAL PROTEIN L21"/>
    <property type="match status" value="1"/>
</dbReference>
<dbReference type="HAMAP" id="MF_01363">
    <property type="entry name" value="Ribosomal_bL21"/>
    <property type="match status" value="1"/>
</dbReference>
<dbReference type="Proteomes" id="UP000294599">
    <property type="component" value="Unassembled WGS sequence"/>
</dbReference>
<protein>
    <recommendedName>
        <fullName evidence="6">Large ribosomal subunit protein bL21</fullName>
    </recommendedName>
</protein>
<keyword evidence="5 6" id="KW-0687">Ribonucleoprotein</keyword>
<dbReference type="PROSITE" id="PS01169">
    <property type="entry name" value="RIBOSOMAL_L21"/>
    <property type="match status" value="1"/>
</dbReference>
<keyword evidence="2 6" id="KW-0699">rRNA-binding</keyword>
<dbReference type="SUPFAM" id="SSF141091">
    <property type="entry name" value="L21p-like"/>
    <property type="match status" value="1"/>
</dbReference>
<comment type="function">
    <text evidence="6 7">This protein binds to 23S rRNA in the presence of protein L20.</text>
</comment>
<sequence>MYAVVVTGGKQYRVMQGEVLRVEKLDIEAGKDVEFEDVLLIGDGDNITVGAPLISGAKVSATVKGHGRHDKVRIVKFRRRKHHRKQAGHRQHYTEIQITGIAGGSK</sequence>
<evidence type="ECO:0000256" key="6">
    <source>
        <dbReference type="HAMAP-Rule" id="MF_01363"/>
    </source>
</evidence>
<dbReference type="RefSeq" id="WP_123521677.1">
    <property type="nucleotide sequence ID" value="NZ_JBHLWF010000088.1"/>
</dbReference>
<accession>A0A4R3LKU3</accession>
<evidence type="ECO:0000256" key="3">
    <source>
        <dbReference type="ARBA" id="ARBA00022884"/>
    </source>
</evidence>
<evidence type="ECO:0000256" key="1">
    <source>
        <dbReference type="ARBA" id="ARBA00008563"/>
    </source>
</evidence>
<dbReference type="PANTHER" id="PTHR21349:SF0">
    <property type="entry name" value="LARGE RIBOSOMAL SUBUNIT PROTEIN BL21M"/>
    <property type="match status" value="1"/>
</dbReference>
<name>A0A4R3LKU3_9GAMM</name>
<keyword evidence="3 6" id="KW-0694">RNA-binding</keyword>
<evidence type="ECO:0000256" key="7">
    <source>
        <dbReference type="RuleBase" id="RU000562"/>
    </source>
</evidence>
<dbReference type="Pfam" id="PF00829">
    <property type="entry name" value="Ribosomal_L21p"/>
    <property type="match status" value="1"/>
</dbReference>
<keyword evidence="4 6" id="KW-0689">Ribosomal protein</keyword>
<dbReference type="OrthoDB" id="9813334at2"/>
<comment type="similarity">
    <text evidence="1 6 7">Belongs to the bacterial ribosomal protein bL21 family.</text>
</comment>
<evidence type="ECO:0000256" key="4">
    <source>
        <dbReference type="ARBA" id="ARBA00022980"/>
    </source>
</evidence>
<dbReference type="InterPro" id="IPR028909">
    <property type="entry name" value="bL21-like"/>
</dbReference>
<dbReference type="EMBL" id="SMAF01000004">
    <property type="protein sequence ID" value="TCT00176.1"/>
    <property type="molecule type" value="Genomic_DNA"/>
</dbReference>
<evidence type="ECO:0000313" key="8">
    <source>
        <dbReference type="EMBL" id="TCT00176.1"/>
    </source>
</evidence>
<dbReference type="GO" id="GO:0005840">
    <property type="term" value="C:ribosome"/>
    <property type="evidence" value="ECO:0007669"/>
    <property type="project" value="UniProtKB-KW"/>
</dbReference>
<dbReference type="InterPro" id="IPR001787">
    <property type="entry name" value="Ribosomal_bL21"/>
</dbReference>
<dbReference type="GO" id="GO:0005737">
    <property type="term" value="C:cytoplasm"/>
    <property type="evidence" value="ECO:0007669"/>
    <property type="project" value="UniProtKB-ARBA"/>
</dbReference>
<evidence type="ECO:0000256" key="5">
    <source>
        <dbReference type="ARBA" id="ARBA00023274"/>
    </source>
</evidence>
<gene>
    <name evidence="6" type="primary">rplU</name>
    <name evidence="8" type="ORF">EDC25_104168</name>
</gene>
<proteinExistence type="inferred from homology"/>
<dbReference type="InterPro" id="IPR018258">
    <property type="entry name" value="Ribosomal_bL21_CS"/>
</dbReference>
<dbReference type="NCBIfam" id="TIGR00061">
    <property type="entry name" value="L21"/>
    <property type="match status" value="1"/>
</dbReference>
<dbReference type="AlphaFoldDB" id="A0A4R3LKU3"/>
<comment type="caution">
    <text evidence="8">The sequence shown here is derived from an EMBL/GenBank/DDBJ whole genome shotgun (WGS) entry which is preliminary data.</text>
</comment>